<dbReference type="PANTHER" id="PTHR30006:SF2">
    <property type="entry name" value="ABC TRANSPORTER SUBSTRATE-BINDING PROTEIN"/>
    <property type="match status" value="1"/>
</dbReference>
<dbReference type="RefSeq" id="WP_347286538.1">
    <property type="nucleotide sequence ID" value="NZ_JAUZQE010000007.1"/>
</dbReference>
<proteinExistence type="predicted"/>
<feature type="signal peptide" evidence="2">
    <location>
        <begin position="1"/>
        <end position="22"/>
    </location>
</feature>
<gene>
    <name evidence="3" type="ORF">Q8947_04290</name>
</gene>
<evidence type="ECO:0000313" key="4">
    <source>
        <dbReference type="Proteomes" id="UP001232156"/>
    </source>
</evidence>
<keyword evidence="4" id="KW-1185">Reference proteome</keyword>
<dbReference type="CDD" id="cd13589">
    <property type="entry name" value="PBP2_polyamine_RpCGA009"/>
    <property type="match status" value="1"/>
</dbReference>
<dbReference type="Proteomes" id="UP001232156">
    <property type="component" value="Unassembled WGS sequence"/>
</dbReference>
<sequence>MRKPLSFALTAVCIAISGAAAAQDLYLAAYGGSTETLFKEKIIPEFEKQTGARVTYVAGNSTDTLAKLQAERNNPQFDVIIVDDAPMQQAVQFGFCADFQPAPIYDDLYPLARIADTKALALGVIGTGLFYNTEYFAKKNWPAPTSWEDLTDEKYKDKLVIPPITNGYGLHTLIKFAELRGGSVNDIEPGFKAMIDEVGPNVLAWEPSPGKMTELFQNGDGVIGVWGSGRVQALKDTGFPVEFVYPKEGALALFTAVCTVQKAEIKELSHKFMQYLYTPKVQAILADGQAWGPMNSKVELAPEVAAKVPYGPEQIGKLQSIDNAVVNANRADWTNRWNRTVER</sequence>
<accession>A0ABU1D485</accession>
<dbReference type="Gene3D" id="3.40.190.10">
    <property type="entry name" value="Periplasmic binding protein-like II"/>
    <property type="match status" value="2"/>
</dbReference>
<evidence type="ECO:0000256" key="2">
    <source>
        <dbReference type="SAM" id="SignalP"/>
    </source>
</evidence>
<dbReference type="SUPFAM" id="SSF53850">
    <property type="entry name" value="Periplasmic binding protein-like II"/>
    <property type="match status" value="1"/>
</dbReference>
<name>A0ABU1D485_9BURK</name>
<reference evidence="3 4" key="1">
    <citation type="submission" date="2023-08" db="EMBL/GenBank/DDBJ databases">
        <title>Alcaligenaceae gen. nov., a novel taxon isolated from the sludge of Yixing Pesticide Factory.</title>
        <authorList>
            <person name="Ruan L."/>
        </authorList>
    </citation>
    <scope>NUCLEOTIDE SEQUENCE [LARGE SCALE GENOMIC DNA]</scope>
    <source>
        <strain evidence="3 4">LG-2</strain>
    </source>
</reference>
<dbReference type="EMBL" id="JAUZQE010000007">
    <property type="protein sequence ID" value="MDR4125205.1"/>
    <property type="molecule type" value="Genomic_DNA"/>
</dbReference>
<evidence type="ECO:0000256" key="1">
    <source>
        <dbReference type="ARBA" id="ARBA00022729"/>
    </source>
</evidence>
<evidence type="ECO:0000313" key="3">
    <source>
        <dbReference type="EMBL" id="MDR4125205.1"/>
    </source>
</evidence>
<feature type="chain" id="PRO_5045488479" evidence="2">
    <location>
        <begin position="23"/>
        <end position="343"/>
    </location>
</feature>
<dbReference type="PANTHER" id="PTHR30006">
    <property type="entry name" value="THIAMINE-BINDING PERIPLASMIC PROTEIN-RELATED"/>
    <property type="match status" value="1"/>
</dbReference>
<dbReference type="InterPro" id="IPR006059">
    <property type="entry name" value="SBP"/>
</dbReference>
<keyword evidence="1 2" id="KW-0732">Signal</keyword>
<comment type="caution">
    <text evidence="3">The sequence shown here is derived from an EMBL/GenBank/DDBJ whole genome shotgun (WGS) entry which is preliminary data.</text>
</comment>
<protein>
    <submittedName>
        <fullName evidence="3">ABC transporter substrate-binding protein</fullName>
    </submittedName>
</protein>
<organism evidence="3 4">
    <name type="scientific">Yanghanlia caeni</name>
    <dbReference type="NCBI Taxonomy" id="3064283"/>
    <lineage>
        <taxon>Bacteria</taxon>
        <taxon>Pseudomonadati</taxon>
        <taxon>Pseudomonadota</taxon>
        <taxon>Betaproteobacteria</taxon>
        <taxon>Burkholderiales</taxon>
        <taxon>Alcaligenaceae</taxon>
        <taxon>Yanghanlia</taxon>
    </lineage>
</organism>
<dbReference type="Pfam" id="PF13416">
    <property type="entry name" value="SBP_bac_8"/>
    <property type="match status" value="1"/>
</dbReference>